<proteinExistence type="predicted"/>
<dbReference type="CDD" id="cd00130">
    <property type="entry name" value="PAS"/>
    <property type="match status" value="1"/>
</dbReference>
<evidence type="ECO:0000313" key="3">
    <source>
        <dbReference type="EMBL" id="SHF66235.1"/>
    </source>
</evidence>
<dbReference type="InterPro" id="IPR011006">
    <property type="entry name" value="CheY-like_superfamily"/>
</dbReference>
<feature type="region of interest" description="Disordered" evidence="1">
    <location>
        <begin position="1"/>
        <end position="37"/>
    </location>
</feature>
<dbReference type="Proteomes" id="UP000184471">
    <property type="component" value="Unassembled WGS sequence"/>
</dbReference>
<dbReference type="InterPro" id="IPR035965">
    <property type="entry name" value="PAS-like_dom_sf"/>
</dbReference>
<dbReference type="AlphaFoldDB" id="A0A1M5DH50"/>
<dbReference type="PROSITE" id="PS50921">
    <property type="entry name" value="ANTAR"/>
    <property type="match status" value="1"/>
</dbReference>
<dbReference type="InterPro" id="IPR036388">
    <property type="entry name" value="WH-like_DNA-bd_sf"/>
</dbReference>
<dbReference type="Gene3D" id="1.10.10.10">
    <property type="entry name" value="Winged helix-like DNA-binding domain superfamily/Winged helix DNA-binding domain"/>
    <property type="match status" value="1"/>
</dbReference>
<dbReference type="InterPro" id="IPR013655">
    <property type="entry name" value="PAS_fold_3"/>
</dbReference>
<organism evidence="3 4">
    <name type="scientific">Geodermatophilus nigrescens</name>
    <dbReference type="NCBI Taxonomy" id="1070870"/>
    <lineage>
        <taxon>Bacteria</taxon>
        <taxon>Bacillati</taxon>
        <taxon>Actinomycetota</taxon>
        <taxon>Actinomycetes</taxon>
        <taxon>Geodermatophilales</taxon>
        <taxon>Geodermatophilaceae</taxon>
        <taxon>Geodermatophilus</taxon>
    </lineage>
</organism>
<dbReference type="GO" id="GO:0003723">
    <property type="term" value="F:RNA binding"/>
    <property type="evidence" value="ECO:0007669"/>
    <property type="project" value="InterPro"/>
</dbReference>
<feature type="compositionally biased region" description="Pro residues" evidence="1">
    <location>
        <begin position="16"/>
        <end position="30"/>
    </location>
</feature>
<dbReference type="SMART" id="SM01012">
    <property type="entry name" value="ANTAR"/>
    <property type="match status" value="1"/>
</dbReference>
<name>A0A1M5DH50_9ACTN</name>
<accession>A0A1M5DH50</accession>
<dbReference type="STRING" id="1070870.SAMN05444351_0377"/>
<sequence length="250" mass="26389">MTSTQPRPVRTHPRPPRTAAPPLPRPPAPSPLVSRRTRVAARWRYDRATGEWQWSEEMCVLHGLPPSGATPSTEVLVAAQHPDDRPRTIDALSAAVTAGQAFCLSVRLRLPGTAQRTVVLLGEPRLDGEGRVAGVEGLVVDNPAVGAGAPGPAAVDRVLELETELAQLRTAMTSRAPIEQAKGVLMLLTGCGEQPAFDLLAHISSHVHRKVRDVALDLVASASGGRPLSPQVREILRDACPPGAAGHPGG</sequence>
<dbReference type="Pfam" id="PF03861">
    <property type="entry name" value="ANTAR"/>
    <property type="match status" value="1"/>
</dbReference>
<protein>
    <submittedName>
        <fullName evidence="3">PAS fold-containing protein</fullName>
    </submittedName>
</protein>
<gene>
    <name evidence="3" type="ORF">SAMN05444351_0377</name>
</gene>
<dbReference type="RefSeq" id="WP_073418245.1">
    <property type="nucleotide sequence ID" value="NZ_FQVX01000001.1"/>
</dbReference>
<evidence type="ECO:0000313" key="4">
    <source>
        <dbReference type="Proteomes" id="UP000184471"/>
    </source>
</evidence>
<dbReference type="SUPFAM" id="SSF52172">
    <property type="entry name" value="CheY-like"/>
    <property type="match status" value="1"/>
</dbReference>
<dbReference type="InterPro" id="IPR000014">
    <property type="entry name" value="PAS"/>
</dbReference>
<dbReference type="Pfam" id="PF08447">
    <property type="entry name" value="PAS_3"/>
    <property type="match status" value="1"/>
</dbReference>
<dbReference type="InterPro" id="IPR005561">
    <property type="entry name" value="ANTAR"/>
</dbReference>
<feature type="domain" description="ANTAR" evidence="2">
    <location>
        <begin position="158"/>
        <end position="219"/>
    </location>
</feature>
<evidence type="ECO:0000259" key="2">
    <source>
        <dbReference type="PROSITE" id="PS50921"/>
    </source>
</evidence>
<keyword evidence="4" id="KW-1185">Reference proteome</keyword>
<dbReference type="EMBL" id="FQVX01000001">
    <property type="protein sequence ID" value="SHF66235.1"/>
    <property type="molecule type" value="Genomic_DNA"/>
</dbReference>
<dbReference type="Gene3D" id="3.30.450.20">
    <property type="entry name" value="PAS domain"/>
    <property type="match status" value="1"/>
</dbReference>
<reference evidence="3 4" key="1">
    <citation type="submission" date="2016-11" db="EMBL/GenBank/DDBJ databases">
        <authorList>
            <person name="Jaros S."/>
            <person name="Januszkiewicz K."/>
            <person name="Wedrychowicz H."/>
        </authorList>
    </citation>
    <scope>NUCLEOTIDE SEQUENCE [LARGE SCALE GENOMIC DNA]</scope>
    <source>
        <strain evidence="3 4">DSM 45408</strain>
    </source>
</reference>
<dbReference type="OrthoDB" id="3787288at2"/>
<dbReference type="SUPFAM" id="SSF55785">
    <property type="entry name" value="PYP-like sensor domain (PAS domain)"/>
    <property type="match status" value="1"/>
</dbReference>
<evidence type="ECO:0000256" key="1">
    <source>
        <dbReference type="SAM" id="MobiDB-lite"/>
    </source>
</evidence>